<evidence type="ECO:0000313" key="2">
    <source>
        <dbReference type="Proteomes" id="UP000252100"/>
    </source>
</evidence>
<dbReference type="Pfam" id="PF06569">
    <property type="entry name" value="DUF1128"/>
    <property type="match status" value="1"/>
</dbReference>
<dbReference type="RefSeq" id="WP_114376076.1">
    <property type="nucleotide sequence ID" value="NZ_CP031092.1"/>
</dbReference>
<name>A0A345C3T2_9BACI</name>
<dbReference type="AlphaFoldDB" id="A0A345C3T2"/>
<sequence length="78" mass="9098">MNLDEAKEENLHYIFEKLQEHLQVVNAAVLDPTSYDLRHYEDIKEIYEYVVGNNSTLSVKEMDALISELGRIKVESQK</sequence>
<dbReference type="Proteomes" id="UP000252100">
    <property type="component" value="Chromosome"/>
</dbReference>
<keyword evidence="2" id="KW-1185">Reference proteome</keyword>
<dbReference type="OrthoDB" id="2361695at2"/>
<proteinExistence type="predicted"/>
<dbReference type="EMBL" id="CP031092">
    <property type="protein sequence ID" value="AXF57863.1"/>
    <property type="molecule type" value="Genomic_DNA"/>
</dbReference>
<protein>
    <submittedName>
        <fullName evidence="1">DUF1128 family protein</fullName>
    </submittedName>
</protein>
<organism evidence="1 2">
    <name type="scientific">Salicibibacter kimchii</name>
    <dbReference type="NCBI Taxonomy" id="2099786"/>
    <lineage>
        <taxon>Bacteria</taxon>
        <taxon>Bacillati</taxon>
        <taxon>Bacillota</taxon>
        <taxon>Bacilli</taxon>
        <taxon>Bacillales</taxon>
        <taxon>Bacillaceae</taxon>
        <taxon>Salicibibacter</taxon>
    </lineage>
</organism>
<dbReference type="KEGG" id="rue:DT065_04870"/>
<dbReference type="InterPro" id="IPR009507">
    <property type="entry name" value="UPF0435"/>
</dbReference>
<reference evidence="1 2" key="1">
    <citation type="journal article" date="2018" name="J. Microbiol.">
        <title>Salicibibacter kimchii gen. nov., sp. nov., a moderately halophilic and alkalitolerant bacterium in the family Bacillaceae, isolated from kimchi.</title>
        <authorList>
            <person name="Jang J.Y."/>
            <person name="Oh Y.J."/>
            <person name="Lim S.K."/>
            <person name="Park H.K."/>
            <person name="Lee C."/>
            <person name="Kim J.Y."/>
            <person name="Lee M.A."/>
            <person name="Choi H.J."/>
        </authorList>
    </citation>
    <scope>NUCLEOTIDE SEQUENCE [LARGE SCALE GENOMIC DNA]</scope>
    <source>
        <strain evidence="1 2">NKC1-1</strain>
    </source>
</reference>
<evidence type="ECO:0000313" key="1">
    <source>
        <dbReference type="EMBL" id="AXF57863.1"/>
    </source>
</evidence>
<gene>
    <name evidence="1" type="ORF">DT065_04870</name>
</gene>
<accession>A0A345C3T2</accession>